<dbReference type="EMBL" id="JAJJVQ010000020">
    <property type="protein sequence ID" value="MCO5784601.1"/>
    <property type="molecule type" value="Genomic_DNA"/>
</dbReference>
<comment type="subcellular location">
    <subcellularLocation>
        <location evidence="1">Cell membrane</location>
        <topology evidence="1">Multi-pass membrane protein</topology>
    </subcellularLocation>
</comment>
<gene>
    <name evidence="8" type="primary">wzz(fepE)</name>
    <name evidence="8" type="ORF">LOD26_25400</name>
</gene>
<keyword evidence="2" id="KW-1003">Cell membrane</keyword>
<name>A0ABT1BGD2_9ENTR</name>
<evidence type="ECO:0000313" key="8">
    <source>
        <dbReference type="EMBL" id="MCO5784601.1"/>
    </source>
</evidence>
<dbReference type="Proteomes" id="UP001139290">
    <property type="component" value="Unassembled WGS sequence"/>
</dbReference>
<dbReference type="NCBIfam" id="NF007699">
    <property type="entry name" value="PRK10381.1"/>
    <property type="match status" value="1"/>
</dbReference>
<evidence type="ECO:0000256" key="2">
    <source>
        <dbReference type="ARBA" id="ARBA00022475"/>
    </source>
</evidence>
<dbReference type="Pfam" id="PF02706">
    <property type="entry name" value="Wzz"/>
    <property type="match status" value="1"/>
</dbReference>
<accession>A0ABT1BGD2</accession>
<dbReference type="SUPFAM" id="SSF160355">
    <property type="entry name" value="Bacterial polysaccharide co-polymerase-like"/>
    <property type="match status" value="1"/>
</dbReference>
<evidence type="ECO:0000313" key="9">
    <source>
        <dbReference type="Proteomes" id="UP001139290"/>
    </source>
</evidence>
<feature type="transmembrane region" description="Helical" evidence="6">
    <location>
        <begin position="341"/>
        <end position="360"/>
    </location>
</feature>
<dbReference type="PANTHER" id="PTHR32309">
    <property type="entry name" value="TYROSINE-PROTEIN KINASE"/>
    <property type="match status" value="1"/>
</dbReference>
<feature type="transmembrane region" description="Helical" evidence="6">
    <location>
        <begin position="45"/>
        <end position="63"/>
    </location>
</feature>
<dbReference type="Gene3D" id="3.30.1890.10">
    <property type="entry name" value="FepE-like"/>
    <property type="match status" value="1"/>
</dbReference>
<feature type="domain" description="Polysaccharide chain length determinant N-terminal" evidence="7">
    <location>
        <begin position="28"/>
        <end position="123"/>
    </location>
</feature>
<keyword evidence="9" id="KW-1185">Reference proteome</keyword>
<evidence type="ECO:0000256" key="6">
    <source>
        <dbReference type="SAM" id="Phobius"/>
    </source>
</evidence>
<sequence length="372" mass="41809">MQGKSSLKIKSESAPDYYRYPNHETSGEIDLLSVIVVLWRAKKRILVYAFTFALAGLLLSFQLPQKWTSDAIVTGPEETEWSQLRLRLAALQVLGVNVDISRDDIFNLFLKKYQSQQEVQEFITRSPQLMALFMENRADPMGRHRASVAMTEKLKLINNNAARKDAPQPWSSWTLSFTGPNPREAQLILNNYIEFVAARVVTQSLESIRDSVALKVQTEKDALKLERARLTSIQDTRIKRLNYSLQVAKAAGIIHPVYSNGQAVKDDPDYSVVLGVDGIERKLEIEKSMTDVAELNAGLRNSEYQLSLLEKIIVKDIAFPVFKYQQSPSLPLKKDGPGKSIITLLAALIGSIFACGSVLLKQAISERRKVFP</sequence>
<dbReference type="InterPro" id="IPR003856">
    <property type="entry name" value="LPS_length_determ_N"/>
</dbReference>
<dbReference type="InterPro" id="IPR050445">
    <property type="entry name" value="Bact_polysacc_biosynth/exp"/>
</dbReference>
<organism evidence="8 9">
    <name type="scientific">Citrobacter meridianamericanus</name>
    <dbReference type="NCBI Taxonomy" id="2894201"/>
    <lineage>
        <taxon>Bacteria</taxon>
        <taxon>Pseudomonadati</taxon>
        <taxon>Pseudomonadota</taxon>
        <taxon>Gammaproteobacteria</taxon>
        <taxon>Enterobacterales</taxon>
        <taxon>Enterobacteriaceae</taxon>
        <taxon>Citrobacter</taxon>
    </lineage>
</organism>
<evidence type="ECO:0000256" key="1">
    <source>
        <dbReference type="ARBA" id="ARBA00004651"/>
    </source>
</evidence>
<proteinExistence type="predicted"/>
<keyword evidence="5 6" id="KW-0472">Membrane</keyword>
<keyword evidence="4 6" id="KW-1133">Transmembrane helix</keyword>
<evidence type="ECO:0000259" key="7">
    <source>
        <dbReference type="Pfam" id="PF02706"/>
    </source>
</evidence>
<evidence type="ECO:0000256" key="3">
    <source>
        <dbReference type="ARBA" id="ARBA00022692"/>
    </source>
</evidence>
<comment type="caution">
    <text evidence="8">The sequence shown here is derived from an EMBL/GenBank/DDBJ whole genome shotgun (WGS) entry which is preliminary data.</text>
</comment>
<evidence type="ECO:0000256" key="5">
    <source>
        <dbReference type="ARBA" id="ARBA00023136"/>
    </source>
</evidence>
<keyword evidence="3 6" id="KW-0812">Transmembrane</keyword>
<protein>
    <submittedName>
        <fullName evidence="8">LPS O-antigen length regulator Wzz(FepE)</fullName>
    </submittedName>
</protein>
<reference evidence="8" key="1">
    <citation type="submission" date="2021-11" db="EMBL/GenBank/DDBJ databases">
        <title>Citrobacter meridianamericanus sp. nov. isolated from soil.</title>
        <authorList>
            <person name="Furlan J.P.R."/>
            <person name="Stehling E.G."/>
        </authorList>
    </citation>
    <scope>NUCLEOTIDE SEQUENCE</scope>
    <source>
        <strain evidence="8">BR102</strain>
    </source>
</reference>
<evidence type="ECO:0000256" key="4">
    <source>
        <dbReference type="ARBA" id="ARBA00022989"/>
    </source>
</evidence>
<dbReference type="RefSeq" id="WP_252839122.1">
    <property type="nucleotide sequence ID" value="NZ_JAJJVQ010000020.1"/>
</dbReference>
<dbReference type="PANTHER" id="PTHR32309:SF13">
    <property type="entry name" value="FERRIC ENTEROBACTIN TRANSPORT PROTEIN FEPE"/>
    <property type="match status" value="1"/>
</dbReference>